<dbReference type="GO" id="GO:0030992">
    <property type="term" value="C:intraciliary transport particle B"/>
    <property type="evidence" value="ECO:0007669"/>
    <property type="project" value="InterPro"/>
</dbReference>
<keyword evidence="1" id="KW-0175">Coiled coil</keyword>
<dbReference type="GO" id="GO:0005929">
    <property type="term" value="C:cilium"/>
    <property type="evidence" value="ECO:0007669"/>
    <property type="project" value="TreeGrafter"/>
</dbReference>
<proteinExistence type="predicted"/>
<dbReference type="AlphaFoldDB" id="A0A7S3DE42"/>
<accession>A0A7S3DE42</accession>
<feature type="coiled-coil region" evidence="1">
    <location>
        <begin position="166"/>
        <end position="327"/>
    </location>
</feature>
<reference evidence="3" key="1">
    <citation type="submission" date="2021-01" db="EMBL/GenBank/DDBJ databases">
        <authorList>
            <person name="Corre E."/>
            <person name="Pelletier E."/>
            <person name="Niang G."/>
            <person name="Scheremetjew M."/>
            <person name="Finn R."/>
            <person name="Kale V."/>
            <person name="Holt S."/>
            <person name="Cochrane G."/>
            <person name="Meng A."/>
            <person name="Brown T."/>
            <person name="Cohen L."/>
        </authorList>
    </citation>
    <scope>NUCLEOTIDE SEQUENCE</scope>
    <source>
        <strain evidence="3">NIES-2562</strain>
    </source>
</reference>
<dbReference type="PANTHER" id="PTHR31432">
    <property type="entry name" value="INTRAFLAGELLAR TRANSPORT PROTEIN 74 HOMOLOG"/>
    <property type="match status" value="1"/>
</dbReference>
<name>A0A7S3DE42_9EUKA</name>
<evidence type="ECO:0008006" key="4">
    <source>
        <dbReference type="Google" id="ProtNLM"/>
    </source>
</evidence>
<dbReference type="Gene3D" id="1.20.5.340">
    <property type="match status" value="1"/>
</dbReference>
<feature type="coiled-coil region" evidence="1">
    <location>
        <begin position="398"/>
        <end position="442"/>
    </location>
</feature>
<feature type="coiled-coil region" evidence="1">
    <location>
        <begin position="84"/>
        <end position="142"/>
    </location>
</feature>
<organism evidence="3">
    <name type="scientific">Palpitomonas bilix</name>
    <dbReference type="NCBI Taxonomy" id="652834"/>
    <lineage>
        <taxon>Eukaryota</taxon>
        <taxon>Eukaryota incertae sedis</taxon>
    </lineage>
</organism>
<dbReference type="GO" id="GO:0035735">
    <property type="term" value="P:intraciliary transport involved in cilium assembly"/>
    <property type="evidence" value="ECO:0007669"/>
    <property type="project" value="TreeGrafter"/>
</dbReference>
<evidence type="ECO:0000256" key="1">
    <source>
        <dbReference type="SAM" id="Coils"/>
    </source>
</evidence>
<evidence type="ECO:0000313" key="3">
    <source>
        <dbReference type="EMBL" id="CAE0254975.1"/>
    </source>
</evidence>
<dbReference type="GO" id="GO:0048487">
    <property type="term" value="F:beta-tubulin binding"/>
    <property type="evidence" value="ECO:0007669"/>
    <property type="project" value="InterPro"/>
</dbReference>
<evidence type="ECO:0000256" key="2">
    <source>
        <dbReference type="SAM" id="MobiDB-lite"/>
    </source>
</evidence>
<feature type="region of interest" description="Disordered" evidence="2">
    <location>
        <begin position="1"/>
        <end position="42"/>
    </location>
</feature>
<dbReference type="InterPro" id="IPR029602">
    <property type="entry name" value="IFT74"/>
</dbReference>
<feature type="coiled-coil region" evidence="1">
    <location>
        <begin position="467"/>
        <end position="498"/>
    </location>
</feature>
<gene>
    <name evidence="3" type="ORF">PBIL07802_LOCUS17226</name>
</gene>
<protein>
    <recommendedName>
        <fullName evidence="4">Intraflagellar transport protein 74</fullName>
    </recommendedName>
</protein>
<sequence>MSGFGGMERPGTRGQGTAQRTAMGSRAGLGTASRPGSASRRGVGVALNTSVNVADRPVTQQGLGGVRPTTQSAGRRVSDKNYWLGILRQSIEKIRAEIDAINKRIEDMYKDSGQSQQLERRYEELVKEIRDLQGDLADHNLVVDKAGSNTDPGEIGYYMSVLRNKNQQEKANVDNIFKEKQRRERELFDIDQQIADFQNANEARMNELSPEEKQRYLELQEENTKLQQQISSMQENIDELNMHIHHHEEELRSDPSRVRMADLMKRKKELEQEKVTLQAQAQSGSLDALRVQVKSDNMAIETLTRDIKGAEDKLDQKKNKLEQLIGEIKSGAFDENAQKYEKLLQKEREMKDFIDSFENTKEKELQNIQENEQMIVAILEHISSGMESAESAPSKERFEEMKKDLEFKERQMQDAKGTFSNLQQEKELREMELEKIKTLDKKISVELEALNGRIQSMKDELIVFGDLDKLQSEFDNRKQELLQKRQNLGKMVETMTQQVQLLGAKAETKKRELQKSDTFNDLEKMEMKMKHHEQNIFSLSEFILMKSRESNYEEVLDHVRKTVVEINDILKENQKKI</sequence>
<dbReference type="EMBL" id="HBIB01026618">
    <property type="protein sequence ID" value="CAE0254975.1"/>
    <property type="molecule type" value="Transcribed_RNA"/>
</dbReference>
<dbReference type="PANTHER" id="PTHR31432:SF0">
    <property type="entry name" value="INTRAFLAGELLAR TRANSPORT PROTEIN 74 HOMOLOG"/>
    <property type="match status" value="1"/>
</dbReference>